<dbReference type="Pfam" id="PF16244">
    <property type="entry name" value="DUF4901"/>
    <property type="match status" value="2"/>
</dbReference>
<evidence type="ECO:0000256" key="1">
    <source>
        <dbReference type="SAM" id="MobiDB-lite"/>
    </source>
</evidence>
<dbReference type="EMBL" id="AEDD01000012">
    <property type="protein sequence ID" value="EFM09112.1"/>
    <property type="molecule type" value="Genomic_DNA"/>
</dbReference>
<dbReference type="STRING" id="717606.PaecuDRAFT_4115"/>
<dbReference type="Pfam" id="PF00395">
    <property type="entry name" value="SLH"/>
    <property type="match status" value="3"/>
</dbReference>
<dbReference type="InterPro" id="IPR001119">
    <property type="entry name" value="SLH_dom"/>
</dbReference>
<dbReference type="Proteomes" id="UP000005387">
    <property type="component" value="Unassembled WGS sequence"/>
</dbReference>
<dbReference type="PROSITE" id="PS51272">
    <property type="entry name" value="SLH"/>
    <property type="match status" value="3"/>
</dbReference>
<proteinExistence type="predicted"/>
<keyword evidence="5" id="KW-1185">Reference proteome</keyword>
<feature type="chain" id="PRO_5003136418" evidence="2">
    <location>
        <begin position="38"/>
        <end position="797"/>
    </location>
</feature>
<dbReference type="InterPro" id="IPR032599">
    <property type="entry name" value="YcdB/YcdC_rep_domain"/>
</dbReference>
<accession>E0IEM4</accession>
<dbReference type="AlphaFoldDB" id="E0IEM4"/>
<evidence type="ECO:0000313" key="5">
    <source>
        <dbReference type="Proteomes" id="UP000005387"/>
    </source>
</evidence>
<feature type="domain" description="SLH" evidence="3">
    <location>
        <begin position="602"/>
        <end position="664"/>
    </location>
</feature>
<keyword evidence="2" id="KW-0732">Signal</keyword>
<evidence type="ECO:0000259" key="3">
    <source>
        <dbReference type="PROSITE" id="PS51272"/>
    </source>
</evidence>
<feature type="region of interest" description="Disordered" evidence="1">
    <location>
        <begin position="48"/>
        <end position="71"/>
    </location>
</feature>
<feature type="compositionally biased region" description="Low complexity" evidence="1">
    <location>
        <begin position="48"/>
        <end position="70"/>
    </location>
</feature>
<feature type="domain" description="SLH" evidence="3">
    <location>
        <begin position="732"/>
        <end position="794"/>
    </location>
</feature>
<name>E0IEM4_9BACL</name>
<evidence type="ECO:0000256" key="2">
    <source>
        <dbReference type="SAM" id="SignalP"/>
    </source>
</evidence>
<sequence length="797" mass="86896">MTMKKNKKPRVSSASRKLIALATMVALTASLPTAAFADKAVNPSVVSGAPSTAAATSSDSAASQPASGDDASVKAEITKAKAIELARKYLSIPDAYTLQSSRLSTNMQENGLYIVWNLSFINKVNGKVKGTIEAGLDGTTGELLSYYSSTDNSNAKPSYPPKVNREKATGVALAFLNKIAPDYVKQVELDAYVGVGTKPPLSGQVVHSLRYDRIVNGVPYVQNYIDFQIDGEGHILSYQLNWERVVNFEKAKPAFALDEATAKISALAKPVLSYTVPYQSKSRKPVLVYNMPALAISAVTGGPIDSQQVKQTETQVSAKPSGTKPVAGKEVLTKEQASDRVKAAFDVPANAKLNSSDFSEYTDENGKARASWQLAYSLDQEKEVGQSAWAEVDAWTGEVRTYNAYNSSTRTGAGITYDQAKAKAIKVLQERVSWKADQYYLVEGDPSRYTDKKPEEIGEFYFSAVRKVHGAVAEDENLQVSISAFNGSVTSYWSYSGGYDYPAQAPSVIGDAKAIAAWMNFYRVELTYQSNYSYYWNGQPIPVEKYRVMLASGEAKPSEIETKGEAKLVYRLVPRYVMDQSVTLDAQTGKWISAEDGTAATLERPMATDIDGHWAQRELELMVAYKALDLKDGKVNPNAVITRGEMIKMLVLAMNQGSQPMYGAADEKTEASFADVAANSQYFAYVETALGQQLIDIGDGTFDPNGKVDREEMAELIVRALGFNALAEHNDLFKVTFKDASKTKQRGQAAIAVGLGIMSLQNGNFLPEKQVTRAEAAAAFFRFLQARADLQEAPLRN</sequence>
<dbReference type="eggNOG" id="COG4193">
    <property type="taxonomic scope" value="Bacteria"/>
</dbReference>
<reference evidence="4 5" key="1">
    <citation type="submission" date="2010-07" db="EMBL/GenBank/DDBJ databases">
        <title>The draft genome of Paenibacillus curdlanolyticus YK9.</title>
        <authorList>
            <consortium name="US DOE Joint Genome Institute (JGI-PGF)"/>
            <person name="Lucas S."/>
            <person name="Copeland A."/>
            <person name="Lapidus A."/>
            <person name="Cheng J.-F."/>
            <person name="Bruce D."/>
            <person name="Goodwin L."/>
            <person name="Pitluck S."/>
            <person name="Land M.L."/>
            <person name="Hauser L."/>
            <person name="Chang Y.-J."/>
            <person name="Jeffries C."/>
            <person name="Anderson I.J."/>
            <person name="Johnson E."/>
            <person name="Loganathan U."/>
            <person name="Mulhopadhyay B."/>
            <person name="Kyrpides N."/>
            <person name="Woyke T.J."/>
        </authorList>
    </citation>
    <scope>NUCLEOTIDE SEQUENCE [LARGE SCALE GENOMIC DNA]</scope>
    <source>
        <strain evidence="4 5">YK9</strain>
    </source>
</reference>
<evidence type="ECO:0000313" key="4">
    <source>
        <dbReference type="EMBL" id="EFM09112.1"/>
    </source>
</evidence>
<dbReference type="OrthoDB" id="2473368at2"/>
<protein>
    <submittedName>
        <fullName evidence="4">S-layer domain protein</fullName>
    </submittedName>
</protein>
<dbReference type="RefSeq" id="WP_006040098.1">
    <property type="nucleotide sequence ID" value="NZ_AEDD01000012.1"/>
</dbReference>
<gene>
    <name evidence="4" type="ORF">PaecuDRAFT_4115</name>
</gene>
<organism evidence="4 5">
    <name type="scientific">Paenibacillus curdlanolyticus YK9</name>
    <dbReference type="NCBI Taxonomy" id="717606"/>
    <lineage>
        <taxon>Bacteria</taxon>
        <taxon>Bacillati</taxon>
        <taxon>Bacillota</taxon>
        <taxon>Bacilli</taxon>
        <taxon>Bacillales</taxon>
        <taxon>Paenibacillaceae</taxon>
        <taxon>Paenibacillus</taxon>
    </lineage>
</organism>
<feature type="signal peptide" evidence="2">
    <location>
        <begin position="1"/>
        <end position="37"/>
    </location>
</feature>
<feature type="domain" description="SLH" evidence="3">
    <location>
        <begin position="669"/>
        <end position="731"/>
    </location>
</feature>